<feature type="transmembrane region" description="Helical" evidence="5">
    <location>
        <begin position="17"/>
        <end position="35"/>
    </location>
</feature>
<evidence type="ECO:0000256" key="2">
    <source>
        <dbReference type="ARBA" id="ARBA00012438"/>
    </source>
</evidence>
<keyword evidence="4" id="KW-0175">Coiled coil</keyword>
<dbReference type="InterPro" id="IPR005467">
    <property type="entry name" value="His_kinase_dom"/>
</dbReference>
<evidence type="ECO:0000256" key="3">
    <source>
        <dbReference type="ARBA" id="ARBA00022553"/>
    </source>
</evidence>
<dbReference type="InterPro" id="IPR036097">
    <property type="entry name" value="HisK_dim/P_sf"/>
</dbReference>
<dbReference type="InterPro" id="IPR004358">
    <property type="entry name" value="Sig_transdc_His_kin-like_C"/>
</dbReference>
<dbReference type="PRINTS" id="PR00344">
    <property type="entry name" value="BCTRLSENSOR"/>
</dbReference>
<keyword evidence="3" id="KW-0597">Phosphoprotein</keyword>
<keyword evidence="5" id="KW-0472">Membrane</keyword>
<feature type="transmembrane region" description="Helical" evidence="5">
    <location>
        <begin position="73"/>
        <end position="99"/>
    </location>
</feature>
<gene>
    <name evidence="7" type="ORF">J2I46_11085</name>
</gene>
<keyword evidence="8" id="KW-1185">Reference proteome</keyword>
<dbReference type="PANTHER" id="PTHR43065:SF42">
    <property type="entry name" value="TWO-COMPONENT SENSOR PPRA"/>
    <property type="match status" value="1"/>
</dbReference>
<dbReference type="Pfam" id="PF00512">
    <property type="entry name" value="HisKA"/>
    <property type="match status" value="1"/>
</dbReference>
<sequence length="447" mass="49414">MILATYYSYLQQKRGPLFGILAGFTLLVALLTGLPAMPRPVAIGITGMRALSLVLLFLDGFRISLIAIRNKQYNAVLVLISGSVVLGIAVLGSIIIAMLNYWKLANSDYGILPTIMAISIPAVLAILLAKEHDLTNRDLQNRLAEVEKLSTEKESILTQQKELLEQQVARRTAKLNQSLQNLRETQTQLVQREKMASLGELTAGIAHEIQNPLNFVNNFAEISTELLDELKQEHVRPADERDPELEAELLGDIHQNVSKISQHGQRAASIVRGMLQHSRTSSGEKEKTDLNALGDEYLRLSYHGLRAKDKAFNATLHTSLDPLLEHVNVVSQDVGRVLLNLFNNAFYAVREKAKANPTGYFPTVWFVTRQHADGLELRIQDNGNGIPVELQRKIFQPFFTTKPTGEGTGLGLSLSFDIITKGHGGTLSVETTPGEQTTFIIQLPLKG</sequence>
<dbReference type="Pfam" id="PF02518">
    <property type="entry name" value="HATPase_c"/>
    <property type="match status" value="1"/>
</dbReference>
<proteinExistence type="predicted"/>
<dbReference type="CDD" id="cd00082">
    <property type="entry name" value="HisKA"/>
    <property type="match status" value="1"/>
</dbReference>
<dbReference type="PANTHER" id="PTHR43065">
    <property type="entry name" value="SENSOR HISTIDINE KINASE"/>
    <property type="match status" value="1"/>
</dbReference>
<dbReference type="SUPFAM" id="SSF55874">
    <property type="entry name" value="ATPase domain of HSP90 chaperone/DNA topoisomerase II/histidine kinase"/>
    <property type="match status" value="1"/>
</dbReference>
<dbReference type="SMART" id="SM00387">
    <property type="entry name" value="HATPase_c"/>
    <property type="match status" value="1"/>
</dbReference>
<evidence type="ECO:0000313" key="7">
    <source>
        <dbReference type="EMBL" id="MBO0949130.1"/>
    </source>
</evidence>
<dbReference type="SMART" id="SM00388">
    <property type="entry name" value="HisKA"/>
    <property type="match status" value="1"/>
</dbReference>
<dbReference type="Proteomes" id="UP000664628">
    <property type="component" value="Unassembled WGS sequence"/>
</dbReference>
<dbReference type="SUPFAM" id="SSF47384">
    <property type="entry name" value="Homodimeric domain of signal transducing histidine kinase"/>
    <property type="match status" value="1"/>
</dbReference>
<comment type="catalytic activity">
    <reaction evidence="1">
        <text>ATP + protein L-histidine = ADP + protein N-phospho-L-histidine.</text>
        <dbReference type="EC" id="2.7.13.3"/>
    </reaction>
</comment>
<dbReference type="Gene3D" id="1.10.287.130">
    <property type="match status" value="1"/>
</dbReference>
<evidence type="ECO:0000256" key="4">
    <source>
        <dbReference type="SAM" id="Coils"/>
    </source>
</evidence>
<keyword evidence="5" id="KW-0812">Transmembrane</keyword>
<dbReference type="EC" id="2.7.13.3" evidence="2"/>
<keyword evidence="5" id="KW-1133">Transmembrane helix</keyword>
<evidence type="ECO:0000313" key="8">
    <source>
        <dbReference type="Proteomes" id="UP000664628"/>
    </source>
</evidence>
<organism evidence="7 8">
    <name type="scientific">Fibrella forsythiae</name>
    <dbReference type="NCBI Taxonomy" id="2817061"/>
    <lineage>
        <taxon>Bacteria</taxon>
        <taxon>Pseudomonadati</taxon>
        <taxon>Bacteroidota</taxon>
        <taxon>Cytophagia</taxon>
        <taxon>Cytophagales</taxon>
        <taxon>Spirosomataceae</taxon>
        <taxon>Fibrella</taxon>
    </lineage>
</organism>
<protein>
    <recommendedName>
        <fullName evidence="2">histidine kinase</fullName>
        <ecNumber evidence="2">2.7.13.3</ecNumber>
    </recommendedName>
</protein>
<feature type="transmembrane region" description="Helical" evidence="5">
    <location>
        <begin position="111"/>
        <end position="129"/>
    </location>
</feature>
<name>A0ABS3JGM4_9BACT</name>
<feature type="transmembrane region" description="Helical" evidence="5">
    <location>
        <begin position="41"/>
        <end position="61"/>
    </location>
</feature>
<feature type="coiled-coil region" evidence="4">
    <location>
        <begin position="129"/>
        <end position="166"/>
    </location>
</feature>
<accession>A0ABS3JGM4</accession>
<dbReference type="InterPro" id="IPR036890">
    <property type="entry name" value="HATPase_C_sf"/>
</dbReference>
<feature type="domain" description="Histidine kinase" evidence="6">
    <location>
        <begin position="204"/>
        <end position="447"/>
    </location>
</feature>
<dbReference type="PROSITE" id="PS50109">
    <property type="entry name" value="HIS_KIN"/>
    <property type="match status" value="1"/>
</dbReference>
<evidence type="ECO:0000259" key="6">
    <source>
        <dbReference type="PROSITE" id="PS50109"/>
    </source>
</evidence>
<dbReference type="EMBL" id="JAFMYW010000002">
    <property type="protein sequence ID" value="MBO0949130.1"/>
    <property type="molecule type" value="Genomic_DNA"/>
</dbReference>
<evidence type="ECO:0000256" key="5">
    <source>
        <dbReference type="SAM" id="Phobius"/>
    </source>
</evidence>
<evidence type="ECO:0000256" key="1">
    <source>
        <dbReference type="ARBA" id="ARBA00000085"/>
    </source>
</evidence>
<dbReference type="Gene3D" id="3.30.565.10">
    <property type="entry name" value="Histidine kinase-like ATPase, C-terminal domain"/>
    <property type="match status" value="1"/>
</dbReference>
<comment type="caution">
    <text evidence="7">The sequence shown here is derived from an EMBL/GenBank/DDBJ whole genome shotgun (WGS) entry which is preliminary data.</text>
</comment>
<reference evidence="7 8" key="1">
    <citation type="submission" date="2021-03" db="EMBL/GenBank/DDBJ databases">
        <title>Fibrella sp. HMF5405 genome sequencing and assembly.</title>
        <authorList>
            <person name="Kang H."/>
            <person name="Kim H."/>
            <person name="Bae S."/>
            <person name="Joh K."/>
        </authorList>
    </citation>
    <scope>NUCLEOTIDE SEQUENCE [LARGE SCALE GENOMIC DNA]</scope>
    <source>
        <strain evidence="7 8">HMF5405</strain>
    </source>
</reference>
<dbReference type="InterPro" id="IPR003594">
    <property type="entry name" value="HATPase_dom"/>
</dbReference>
<dbReference type="InterPro" id="IPR003661">
    <property type="entry name" value="HisK_dim/P_dom"/>
</dbReference>